<accession>A0ABW9W5L3</accession>
<keyword evidence="3" id="KW-1185">Reference proteome</keyword>
<comment type="caution">
    <text evidence="2">The sequence shown here is derived from an EMBL/GenBank/DDBJ whole genome shotgun (WGS) entry which is preliminary data.</text>
</comment>
<dbReference type="RefSeq" id="WP_161057009.1">
    <property type="nucleotide sequence ID" value="NZ_WWCT01000021.1"/>
</dbReference>
<organism evidence="2 3">
    <name type="scientific">Duganella levis</name>
    <dbReference type="NCBI Taxonomy" id="2692169"/>
    <lineage>
        <taxon>Bacteria</taxon>
        <taxon>Pseudomonadati</taxon>
        <taxon>Pseudomonadota</taxon>
        <taxon>Betaproteobacteria</taxon>
        <taxon>Burkholderiales</taxon>
        <taxon>Oxalobacteraceae</taxon>
        <taxon>Telluria group</taxon>
        <taxon>Duganella</taxon>
    </lineage>
</organism>
<name>A0ABW9W5L3_9BURK</name>
<reference evidence="2 3" key="1">
    <citation type="submission" date="2019-12" db="EMBL/GenBank/DDBJ databases">
        <title>Novel species isolated from a subtropical stream in China.</title>
        <authorList>
            <person name="Lu H."/>
        </authorList>
    </citation>
    <scope>NUCLEOTIDE SEQUENCE [LARGE SCALE GENOMIC DNA]</scope>
    <source>
        <strain evidence="2 3">CY42W</strain>
    </source>
</reference>
<sequence length="441" mass="48593">MRLPGTRYQEHGWEQVRKLLGLCSLQAFRQIEMHQVLDPGQHATLLDAYTDAVAACLRASARTVRGEAEGNSYGESVYELSLGLLYELQAQPSYWTAFVAAMANEHARSGAFWLDAAAEGVLRKKVNDMYATLRDKVDADNYIVTTGRECSPNKIYTYRMLDTAYREISGLFAAWEQHAAQIGAILGRQLAGTPIEVRQMKSIGGCKAEWIIRWSETLEQFGGSPGPLHTKSKRFASLKNSPEKIASLMAEIGDYEELSSNMDRAEDWQGQAGEAALWLEDYWRVVGESEQAEASGQPAEEDQILAAPEPDADADADVDADPADEPREGEAAVSAAELAAEQARAAELSLPLRYLEVARAAQESGSWTVRMLRDESLPVRLAVYQKLLGVADDTYPDAWLDPATGELPTLQQLATLDQISMPTLRKRRNEAIARLQAAGAR</sequence>
<evidence type="ECO:0000313" key="3">
    <source>
        <dbReference type="Proteomes" id="UP000642144"/>
    </source>
</evidence>
<dbReference type="EMBL" id="WWCT01000021">
    <property type="protein sequence ID" value="MYN29241.1"/>
    <property type="molecule type" value="Genomic_DNA"/>
</dbReference>
<gene>
    <name evidence="2" type="ORF">GTP69_22820</name>
</gene>
<evidence type="ECO:0000313" key="2">
    <source>
        <dbReference type="EMBL" id="MYN29241.1"/>
    </source>
</evidence>
<protein>
    <submittedName>
        <fullName evidence="2">Uncharacterized protein</fullName>
    </submittedName>
</protein>
<evidence type="ECO:0000256" key="1">
    <source>
        <dbReference type="SAM" id="MobiDB-lite"/>
    </source>
</evidence>
<feature type="compositionally biased region" description="Acidic residues" evidence="1">
    <location>
        <begin position="310"/>
        <end position="323"/>
    </location>
</feature>
<proteinExistence type="predicted"/>
<feature type="region of interest" description="Disordered" evidence="1">
    <location>
        <begin position="310"/>
        <end position="329"/>
    </location>
</feature>
<dbReference type="Proteomes" id="UP000642144">
    <property type="component" value="Unassembled WGS sequence"/>
</dbReference>